<dbReference type="RefSeq" id="WP_200199089.1">
    <property type="nucleotide sequence ID" value="NZ_JAENHM010000087.1"/>
</dbReference>
<accession>A0ABS1FG84</accession>
<evidence type="ECO:0000313" key="3">
    <source>
        <dbReference type="Proteomes" id="UP000652760"/>
    </source>
</evidence>
<dbReference type="Proteomes" id="UP000652760">
    <property type="component" value="Unassembled WGS sequence"/>
</dbReference>
<sequence>MTNNANGNRGSFNLLSVVVAGLTSLFSIGASAWVTYHFEIKAENQKNKVATMQQMQTDLQDYALKVFTTLQTVNGDILTGQPLDAQKRQEALSTIAEIELRLNTKDPRWPDSMKEAVTKVLTDARTIREGVKNANDWKTLRPVLVGYQDFLNSKDHLVAEIQREKTLSSSPLSN</sequence>
<proteinExistence type="predicted"/>
<name>A0ABS1FG84_9PROT</name>
<evidence type="ECO:0000313" key="2">
    <source>
        <dbReference type="EMBL" id="MBK1842425.1"/>
    </source>
</evidence>
<keyword evidence="3" id="KW-1185">Reference proteome</keyword>
<reference evidence="3" key="1">
    <citation type="submission" date="2021-01" db="EMBL/GenBank/DDBJ databases">
        <title>Genome public.</title>
        <authorList>
            <person name="Liu C."/>
            <person name="Sun Q."/>
        </authorList>
    </citation>
    <scope>NUCLEOTIDE SEQUENCE [LARGE SCALE GENOMIC DNA]</scope>
    <source>
        <strain evidence="3">YIM B02556</strain>
    </source>
</reference>
<organism evidence="2 3">
    <name type="scientific">Azospirillum endophyticum</name>
    <dbReference type="NCBI Taxonomy" id="2800326"/>
    <lineage>
        <taxon>Bacteria</taxon>
        <taxon>Pseudomonadati</taxon>
        <taxon>Pseudomonadota</taxon>
        <taxon>Alphaproteobacteria</taxon>
        <taxon>Rhodospirillales</taxon>
        <taxon>Azospirillaceae</taxon>
        <taxon>Azospirillum</taxon>
    </lineage>
</organism>
<keyword evidence="1" id="KW-0472">Membrane</keyword>
<gene>
    <name evidence="2" type="ORF">JHL17_34025</name>
</gene>
<dbReference type="EMBL" id="JAENHM010000087">
    <property type="protein sequence ID" value="MBK1842425.1"/>
    <property type="molecule type" value="Genomic_DNA"/>
</dbReference>
<feature type="transmembrane region" description="Helical" evidence="1">
    <location>
        <begin position="12"/>
        <end position="36"/>
    </location>
</feature>
<protein>
    <recommendedName>
        <fullName evidence="4">Methyl-accepting chemotaxis protein</fullName>
    </recommendedName>
</protein>
<comment type="caution">
    <text evidence="2">The sequence shown here is derived from an EMBL/GenBank/DDBJ whole genome shotgun (WGS) entry which is preliminary data.</text>
</comment>
<keyword evidence="1" id="KW-0812">Transmembrane</keyword>
<evidence type="ECO:0008006" key="4">
    <source>
        <dbReference type="Google" id="ProtNLM"/>
    </source>
</evidence>
<keyword evidence="1" id="KW-1133">Transmembrane helix</keyword>
<evidence type="ECO:0000256" key="1">
    <source>
        <dbReference type="SAM" id="Phobius"/>
    </source>
</evidence>